<evidence type="ECO:0000313" key="1">
    <source>
        <dbReference type="EMBL" id="VEU56264.1"/>
    </source>
</evidence>
<dbReference type="InterPro" id="IPR027417">
    <property type="entry name" value="P-loop_NTPase"/>
</dbReference>
<dbReference type="PANTHER" id="PTHR11669:SF0">
    <property type="entry name" value="PROTEIN STICHEL-LIKE 2"/>
    <property type="match status" value="1"/>
</dbReference>
<sequence length="296" mass="34716">MDNYYFDIIKNIIDQNKLSQVYLLSSSPNLDLNKYIVYFVNKINNENFDSLKSIKFGELYFLVEGNKKNSIKKDELAEACKDVIESSLTSNKKYKILILKNIENSSISSLNAMLKFLEEPPRNTIILMTTNNKNKVLKTIKSRAFEIKITNKSITKIDNKYLEFFCQISDNEEFLKQINQDENVKLLDSLKKNILKANDDFTDLSLFLYESLNDENYLFLIKFLVHIYKELYLSNVNIGYSSRFLNAKELKIYNVTFPFLKIIYVAEQFLKDAANTSFNFKLQKAAFIAKLEEYYE</sequence>
<dbReference type="Pfam" id="PF13177">
    <property type="entry name" value="DNA_pol3_delta2"/>
    <property type="match status" value="1"/>
</dbReference>
<dbReference type="RefSeq" id="WP_024544143.1">
    <property type="nucleotide sequence ID" value="NZ_LR214938.2"/>
</dbReference>
<dbReference type="PANTHER" id="PTHR11669">
    <property type="entry name" value="REPLICATION FACTOR C / DNA POLYMERASE III GAMMA-TAU SUBUNIT"/>
    <property type="match status" value="1"/>
</dbReference>
<dbReference type="GO" id="GO:0006261">
    <property type="term" value="P:DNA-templated DNA replication"/>
    <property type="evidence" value="ECO:0007669"/>
    <property type="project" value="TreeGrafter"/>
</dbReference>
<name>A0A448ZYG3_METSV</name>
<geneLocation type="plasmid" evidence="1">
    <name>2</name>
</geneLocation>
<reference evidence="1" key="1">
    <citation type="submission" date="2019-01" db="EMBL/GenBank/DDBJ databases">
        <authorList>
            <consortium name="Pathogen Informatics"/>
        </authorList>
    </citation>
    <scope>NUCLEOTIDE SEQUENCE [LARGE SCALE GENOMIC DNA]</scope>
    <source>
        <strain evidence="1">NCTC10113</strain>
    </source>
</reference>
<proteinExistence type="predicted"/>
<organism evidence="1">
    <name type="scientific">Metamycoplasma salivarium</name>
    <name type="common">Mycoplasma salivarium</name>
    <dbReference type="NCBI Taxonomy" id="2124"/>
    <lineage>
        <taxon>Bacteria</taxon>
        <taxon>Bacillati</taxon>
        <taxon>Mycoplasmatota</taxon>
        <taxon>Mycoplasmoidales</taxon>
        <taxon>Metamycoplasmataceae</taxon>
        <taxon>Metamycoplasma</taxon>
    </lineage>
</organism>
<protein>
    <submittedName>
        <fullName evidence="1">DNA polymerase III subunit delta</fullName>
    </submittedName>
</protein>
<dbReference type="AlphaFoldDB" id="A0A448ZYG3"/>
<dbReference type="InterPro" id="IPR050238">
    <property type="entry name" value="DNA_Rep/Repair_Clamp_Loader"/>
</dbReference>
<dbReference type="SUPFAM" id="SSF52540">
    <property type="entry name" value="P-loop containing nucleoside triphosphate hydrolases"/>
    <property type="match status" value="1"/>
</dbReference>
<dbReference type="EMBL" id="LR214939">
    <property type="protein sequence ID" value="VEU56264.1"/>
    <property type="molecule type" value="Genomic_DNA"/>
</dbReference>
<dbReference type="Gene3D" id="3.40.50.300">
    <property type="entry name" value="P-loop containing nucleotide triphosphate hydrolases"/>
    <property type="match status" value="1"/>
</dbReference>
<gene>
    <name evidence="1" type="primary">holB_2</name>
    <name evidence="1" type="ORF">NCTC10113_01167</name>
</gene>
<accession>A0A448ZYG3</accession>
<keyword evidence="1" id="KW-0614">Plasmid</keyword>